<dbReference type="PROSITE" id="PS50042">
    <property type="entry name" value="CNMP_BINDING_3"/>
    <property type="match status" value="1"/>
</dbReference>
<dbReference type="RefSeq" id="XP_030963274.1">
    <property type="nucleotide sequence ID" value="XM_031107414.1"/>
</dbReference>
<dbReference type="InterPro" id="IPR000595">
    <property type="entry name" value="cNMP-bd_dom"/>
</dbReference>
<gene>
    <name evidence="17" type="primary">LOC115984378</name>
</gene>
<proteinExistence type="inferred from homology"/>
<dbReference type="Pfam" id="PF00027">
    <property type="entry name" value="cNMP_binding"/>
    <property type="match status" value="1"/>
</dbReference>
<dbReference type="PRINTS" id="PR01415">
    <property type="entry name" value="ANKYRIN"/>
</dbReference>
<dbReference type="GeneID" id="115984378"/>
<name>A0A7N2LEY1_QUELO</name>
<dbReference type="Proteomes" id="UP000594261">
    <property type="component" value="Chromosome 4"/>
</dbReference>
<evidence type="ECO:0000256" key="12">
    <source>
        <dbReference type="ARBA" id="ARBA00023303"/>
    </source>
</evidence>
<dbReference type="SUPFAM" id="SSF51206">
    <property type="entry name" value="cAMP-binding domain-like"/>
    <property type="match status" value="1"/>
</dbReference>
<comment type="caution">
    <text evidence="14">Lacks conserved residue(s) required for the propagation of feature annotation.</text>
</comment>
<dbReference type="KEGG" id="qlo:115984378"/>
<evidence type="ECO:0000256" key="2">
    <source>
        <dbReference type="ARBA" id="ARBA00007929"/>
    </source>
</evidence>
<dbReference type="SUPFAM" id="SSF81324">
    <property type="entry name" value="Voltage-gated potassium channels"/>
    <property type="match status" value="1"/>
</dbReference>
<dbReference type="PROSITE" id="PS51490">
    <property type="entry name" value="KHA"/>
    <property type="match status" value="1"/>
</dbReference>
<evidence type="ECO:0000256" key="10">
    <source>
        <dbReference type="ARBA" id="ARBA00023065"/>
    </source>
</evidence>
<evidence type="ECO:0000256" key="3">
    <source>
        <dbReference type="ARBA" id="ARBA00022448"/>
    </source>
</evidence>
<keyword evidence="3 14" id="KW-0813">Transport</keyword>
<dbReference type="InterPro" id="IPR045319">
    <property type="entry name" value="KAT/AKT"/>
</dbReference>
<dbReference type="CDD" id="cd00038">
    <property type="entry name" value="CAP_ED"/>
    <property type="match status" value="1"/>
</dbReference>
<dbReference type="EnsemblPlants" id="QL04p014776:mrna">
    <property type="protein sequence ID" value="QL04p014776:mrna"/>
    <property type="gene ID" value="QL04p014776"/>
</dbReference>
<evidence type="ECO:0000259" key="15">
    <source>
        <dbReference type="PROSITE" id="PS50042"/>
    </source>
</evidence>
<sequence>MEALINSGLCKGSLCRQEDIEQLSMDGSHYSFSTGILPSLGGSSARRIKLKRFIISPYDRRYRIWENFLVFLVIYTAWVSPFEFGFLRKPRAPLSIADNVVNAFFAMDIIISFFVAYLDSATFLLVDDPRKIAWKYACSWLVFDVISTIPSELAWKISPSPLRSYGLFNMLRLWRLRRFSAFFSRLEKDKNYNYFWVRCTKLLCVTLFWLHCSGCFFYLLASRYGNPKKTWIGTSTDSNFLEQELWISYVMAIYWAITTLTTVGYGDLHAVNTREMIFDIFFMLCNLGLTSYLIGNMTNLVVNGASRTSKYRDTIQAATSFAKRNRLPLRLQEQMLAHLSLKFRTDSEGLQQKETFDSLPKAIRSSISNNLFYSLVDKVYLFQGISNDLLFQLVSEMKPEYFPPKEDVILQNEAPTDFYILVTGAVELLVFKNGVEQVVGEAKAGDLCGEIGVLCYRPQLFTVRTKRLSQLLRLNRATFFNIVQSNVGDGTIIMNNLLQHLKDLNDPIMSQVLVETENMLARGRMDLPLSLCFAALRGDDLLLQQLLKRGLDPNELDSNGRTVLHIAAAKGSENCVHLLLEYGADPNNRDSDGNVPLWVAMLGGHEPVINLLLENGAKLHSGDIGQFACTAAEQNNLELLKEIIRLGGDVMRSKSNGTTALHIAVCEGNTEIVRFLLDKGADIDKPDFDGWTPRALAEQQGHEDIQLLFQSSGEPKNQSFIAMPEQRNGNQFLGRFNSEPTISPLSQEVSFEGIAFESWSQTRPRRRANNFHNSLFGIMSAAHTEEKDLLFPANQIRSARDSGSKAARVTISCPEKEQASGKLVLLPGSFQELLDIAAKKFGILPSKVLSKEGAEIDDIEAIRDGDHLIFVSYLGI</sequence>
<dbReference type="InterPro" id="IPR036770">
    <property type="entry name" value="Ankyrin_rpt-contain_sf"/>
</dbReference>
<dbReference type="SMART" id="SM00100">
    <property type="entry name" value="cNMP"/>
    <property type="match status" value="1"/>
</dbReference>
<comment type="domain">
    <text evidence="14">The segment S4 is probably the voltage-sensor and is characterized by a series of positively charged amino acids. The pore-forming region H5 is enclosed by the transmembrane segments S5 and S6 in the Shaker-type (1P/6TM) and contains the GYGD signature motif which seems to be involved in potassium selectivity.</text>
</comment>
<organism evidence="17 18">
    <name type="scientific">Quercus lobata</name>
    <name type="common">Valley oak</name>
    <dbReference type="NCBI Taxonomy" id="97700"/>
    <lineage>
        <taxon>Eukaryota</taxon>
        <taxon>Viridiplantae</taxon>
        <taxon>Streptophyta</taxon>
        <taxon>Embryophyta</taxon>
        <taxon>Tracheophyta</taxon>
        <taxon>Spermatophyta</taxon>
        <taxon>Magnoliopsida</taxon>
        <taxon>eudicotyledons</taxon>
        <taxon>Gunneridae</taxon>
        <taxon>Pentapetalae</taxon>
        <taxon>rosids</taxon>
        <taxon>fabids</taxon>
        <taxon>Fagales</taxon>
        <taxon>Fagaceae</taxon>
        <taxon>Quercus</taxon>
    </lineage>
</organism>
<dbReference type="Pfam" id="PF00520">
    <property type="entry name" value="Ion_trans"/>
    <property type="match status" value="1"/>
</dbReference>
<feature type="repeat" description="ANK" evidence="13">
    <location>
        <begin position="559"/>
        <end position="591"/>
    </location>
</feature>
<evidence type="ECO:0000256" key="14">
    <source>
        <dbReference type="RuleBase" id="RU369015"/>
    </source>
</evidence>
<evidence type="ECO:0000256" key="1">
    <source>
        <dbReference type="ARBA" id="ARBA00004141"/>
    </source>
</evidence>
<dbReference type="PROSITE" id="PS50297">
    <property type="entry name" value="ANK_REP_REGION"/>
    <property type="match status" value="3"/>
</dbReference>
<dbReference type="FunFam" id="1.10.287.70:FF:000123">
    <property type="entry name" value="Potassium channel KAT3"/>
    <property type="match status" value="1"/>
</dbReference>
<evidence type="ECO:0000256" key="9">
    <source>
        <dbReference type="ARBA" id="ARBA00022989"/>
    </source>
</evidence>
<accession>A0A7N2LEY1</accession>
<feature type="domain" description="KHA" evidence="16">
    <location>
        <begin position="808"/>
        <end position="876"/>
    </location>
</feature>
<dbReference type="SUPFAM" id="SSF48403">
    <property type="entry name" value="Ankyrin repeat"/>
    <property type="match status" value="1"/>
</dbReference>
<keyword evidence="9 14" id="KW-1133">Transmembrane helix</keyword>
<comment type="subcellular location">
    <subcellularLocation>
        <location evidence="1 14">Membrane</location>
        <topology evidence="1 14">Multi-pass membrane protein</topology>
    </subcellularLocation>
</comment>
<evidence type="ECO:0000313" key="18">
    <source>
        <dbReference type="Proteomes" id="UP000594261"/>
    </source>
</evidence>
<comment type="domain">
    <text evidence="14">The KHA domain (rich in hydrophobic and acidic residues) present in the C-terminal part is likely to be important for tetramerization.</text>
</comment>
<evidence type="ECO:0000256" key="6">
    <source>
        <dbReference type="ARBA" id="ARBA00022826"/>
    </source>
</evidence>
<dbReference type="Gene3D" id="1.10.287.70">
    <property type="match status" value="1"/>
</dbReference>
<evidence type="ECO:0000256" key="8">
    <source>
        <dbReference type="ARBA" id="ARBA00022958"/>
    </source>
</evidence>
<dbReference type="Pfam" id="PF11834">
    <property type="entry name" value="KHA"/>
    <property type="match status" value="1"/>
</dbReference>
<evidence type="ECO:0000256" key="11">
    <source>
        <dbReference type="ARBA" id="ARBA00023136"/>
    </source>
</evidence>
<dbReference type="Pfam" id="PF12796">
    <property type="entry name" value="Ank_2"/>
    <property type="match status" value="2"/>
</dbReference>
<dbReference type="FunCoup" id="A0A7N2LEY1">
    <property type="interactions" value="253"/>
</dbReference>
<feature type="repeat" description="ANK" evidence="13">
    <location>
        <begin position="656"/>
        <end position="688"/>
    </location>
</feature>
<protein>
    <recommendedName>
        <fullName evidence="14">Potassium channel</fullName>
    </recommendedName>
</protein>
<comment type="similarity">
    <text evidence="2 14">Belongs to the potassium channel family. Plant (TC 1.A.1.4) subfamily.</text>
</comment>
<comment type="function">
    <text evidence="14">Potassium channel.</text>
</comment>
<keyword evidence="4 14" id="KW-0633">Potassium transport</keyword>
<feature type="transmembrane region" description="Helical" evidence="14">
    <location>
        <begin position="277"/>
        <end position="295"/>
    </location>
</feature>
<evidence type="ECO:0000256" key="7">
    <source>
        <dbReference type="ARBA" id="ARBA00022882"/>
    </source>
</evidence>
<keyword evidence="10 14" id="KW-0406">Ion transport</keyword>
<keyword evidence="8 14" id="KW-0630">Potassium</keyword>
<dbReference type="GO" id="GO:0034702">
    <property type="term" value="C:monoatomic ion channel complex"/>
    <property type="evidence" value="ECO:0007669"/>
    <property type="project" value="UniProtKB-KW"/>
</dbReference>
<dbReference type="FunFam" id="2.60.120.10:FF:000074">
    <property type="entry name" value="Potassium channel KAT2"/>
    <property type="match status" value="1"/>
</dbReference>
<dbReference type="PRINTS" id="PR01463">
    <property type="entry name" value="EAGCHANLFMLY"/>
</dbReference>
<dbReference type="AlphaFoldDB" id="A0A7N2LEY1"/>
<keyword evidence="5 14" id="KW-0812">Transmembrane</keyword>
<feature type="transmembrane region" description="Helical" evidence="14">
    <location>
        <begin position="100"/>
        <end position="126"/>
    </location>
</feature>
<feature type="domain" description="Cyclic nucleotide-binding" evidence="15">
    <location>
        <begin position="381"/>
        <end position="483"/>
    </location>
</feature>
<reference evidence="17 18" key="1">
    <citation type="journal article" date="2016" name="G3 (Bethesda)">
        <title>First Draft Assembly and Annotation of the Genome of a California Endemic Oak Quercus lobata Nee (Fagaceae).</title>
        <authorList>
            <person name="Sork V.L."/>
            <person name="Fitz-Gibbon S.T."/>
            <person name="Puiu D."/>
            <person name="Crepeau M."/>
            <person name="Gugger P.F."/>
            <person name="Sherman R."/>
            <person name="Stevens K."/>
            <person name="Langley C.H."/>
            <person name="Pellegrini M."/>
            <person name="Salzberg S.L."/>
        </authorList>
    </citation>
    <scope>NUCLEOTIDE SEQUENCE [LARGE SCALE GENOMIC DNA]</scope>
    <source>
        <strain evidence="17 18">cv. SW786</strain>
    </source>
</reference>
<keyword evidence="18" id="KW-1185">Reference proteome</keyword>
<dbReference type="Gene3D" id="1.25.40.20">
    <property type="entry name" value="Ankyrin repeat-containing domain"/>
    <property type="match status" value="1"/>
</dbReference>
<dbReference type="EMBL" id="LRBV02000004">
    <property type="status" value="NOT_ANNOTATED_CDS"/>
    <property type="molecule type" value="Genomic_DNA"/>
</dbReference>
<dbReference type="InterPro" id="IPR002110">
    <property type="entry name" value="Ankyrin_rpt"/>
</dbReference>
<feature type="transmembrane region" description="Helical" evidence="14">
    <location>
        <begin position="202"/>
        <end position="221"/>
    </location>
</feature>
<dbReference type="GO" id="GO:0005249">
    <property type="term" value="F:voltage-gated potassium channel activity"/>
    <property type="evidence" value="ECO:0007669"/>
    <property type="project" value="UniProtKB-UniRule"/>
</dbReference>
<evidence type="ECO:0000256" key="13">
    <source>
        <dbReference type="PROSITE-ProRule" id="PRU00023"/>
    </source>
</evidence>
<dbReference type="OrthoDB" id="426293at2759"/>
<dbReference type="InterPro" id="IPR021789">
    <property type="entry name" value="KHA_dom"/>
</dbReference>
<evidence type="ECO:0000259" key="16">
    <source>
        <dbReference type="PROSITE" id="PS51490"/>
    </source>
</evidence>
<dbReference type="Gene3D" id="2.60.120.10">
    <property type="entry name" value="Jelly Rolls"/>
    <property type="match status" value="1"/>
</dbReference>
<evidence type="ECO:0000256" key="4">
    <source>
        <dbReference type="ARBA" id="ARBA00022538"/>
    </source>
</evidence>
<keyword evidence="12 14" id="KW-0407">Ion channel</keyword>
<keyword evidence="7 14" id="KW-0851">Voltage-gated channel</keyword>
<feature type="transmembrane region" description="Helical" evidence="14">
    <location>
        <begin position="246"/>
        <end position="265"/>
    </location>
</feature>
<dbReference type="InterPro" id="IPR003938">
    <property type="entry name" value="K_chnl_volt-dep_EAG/ELK/ERG"/>
</dbReference>
<keyword evidence="13" id="KW-0040">ANK repeat</keyword>
<dbReference type="PANTHER" id="PTHR45743">
    <property type="entry name" value="POTASSIUM CHANNEL AKT1"/>
    <property type="match status" value="1"/>
</dbReference>
<feature type="repeat" description="ANK" evidence="13">
    <location>
        <begin position="592"/>
        <end position="624"/>
    </location>
</feature>
<dbReference type="InterPro" id="IPR014710">
    <property type="entry name" value="RmlC-like_jellyroll"/>
</dbReference>
<dbReference type="InParanoid" id="A0A7N2LEY1"/>
<evidence type="ECO:0000256" key="5">
    <source>
        <dbReference type="ARBA" id="ARBA00022692"/>
    </source>
</evidence>
<keyword evidence="11 14" id="KW-0472">Membrane</keyword>
<evidence type="ECO:0000313" key="17">
    <source>
        <dbReference type="EnsemblPlants" id="QL04p014776:mrna"/>
    </source>
</evidence>
<dbReference type="PROSITE" id="PS50088">
    <property type="entry name" value="ANK_REPEAT"/>
    <property type="match status" value="3"/>
</dbReference>
<keyword evidence="6 14" id="KW-0631">Potassium channel</keyword>
<dbReference type="OMA" id="IEMIFKS"/>
<feature type="transmembrane region" description="Helical" evidence="14">
    <location>
        <begin position="62"/>
        <end position="80"/>
    </location>
</feature>
<dbReference type="SMART" id="SM00248">
    <property type="entry name" value="ANK"/>
    <property type="match status" value="6"/>
</dbReference>
<dbReference type="Gramene" id="QL04p014776:mrna">
    <property type="protein sequence ID" value="QL04p014776:mrna"/>
    <property type="gene ID" value="QL04p014776"/>
</dbReference>
<dbReference type="InterPro" id="IPR018490">
    <property type="entry name" value="cNMP-bd_dom_sf"/>
</dbReference>
<reference evidence="17" key="2">
    <citation type="submission" date="2021-01" db="UniProtKB">
        <authorList>
            <consortium name="EnsemblPlants"/>
        </authorList>
    </citation>
    <scope>IDENTIFICATION</scope>
</reference>
<dbReference type="PANTHER" id="PTHR45743:SF2">
    <property type="entry name" value="POTASSIUM CHANNEL AKT1"/>
    <property type="match status" value="1"/>
</dbReference>
<dbReference type="InterPro" id="IPR005821">
    <property type="entry name" value="Ion_trans_dom"/>
</dbReference>
<comment type="subunit">
    <text evidence="14">The potassium channel is composed of a homo- or heterotetrameric complex of pore-forming subunits.</text>
</comment>